<dbReference type="EMBL" id="VWZH01000339">
    <property type="protein sequence ID" value="NXG38168.1"/>
    <property type="molecule type" value="Genomic_DNA"/>
</dbReference>
<feature type="signal peptide" evidence="1">
    <location>
        <begin position="1"/>
        <end position="21"/>
    </location>
</feature>
<dbReference type="SMART" id="SM00328">
    <property type="entry name" value="BPI1"/>
    <property type="match status" value="1"/>
</dbReference>
<evidence type="ECO:0000313" key="3">
    <source>
        <dbReference type="EMBL" id="NXG38168.1"/>
    </source>
</evidence>
<protein>
    <submittedName>
        <fullName evidence="3">BPIB4 protein</fullName>
    </submittedName>
</protein>
<evidence type="ECO:0000256" key="1">
    <source>
        <dbReference type="SAM" id="SignalP"/>
    </source>
</evidence>
<dbReference type="InterPro" id="IPR017942">
    <property type="entry name" value="Lipid-bd_serum_glycop_N"/>
</dbReference>
<dbReference type="PANTHER" id="PTHR46019:SF4">
    <property type="entry name" value="BPI FOLD-CONTAINING FAMILY B MEMBER 4"/>
    <property type="match status" value="1"/>
</dbReference>
<name>A0A7K9BE09_DRONO</name>
<organism evidence="3 4">
    <name type="scientific">Dromaius novaehollandiae</name>
    <name type="common">Emu</name>
    <dbReference type="NCBI Taxonomy" id="8790"/>
    <lineage>
        <taxon>Eukaryota</taxon>
        <taxon>Metazoa</taxon>
        <taxon>Chordata</taxon>
        <taxon>Craniata</taxon>
        <taxon>Vertebrata</taxon>
        <taxon>Euteleostomi</taxon>
        <taxon>Archelosauria</taxon>
        <taxon>Archosauria</taxon>
        <taxon>Dinosauria</taxon>
        <taxon>Saurischia</taxon>
        <taxon>Theropoda</taxon>
        <taxon>Coelurosauria</taxon>
        <taxon>Aves</taxon>
        <taxon>Palaeognathae</taxon>
        <taxon>Casuariiformes</taxon>
        <taxon>Dromaiidae</taxon>
        <taxon>Dromaius</taxon>
    </lineage>
</organism>
<evidence type="ECO:0000313" key="4">
    <source>
        <dbReference type="Proteomes" id="UP000543287"/>
    </source>
</evidence>
<feature type="domain" description="Lipid-binding serum glycoprotein N-terminal" evidence="2">
    <location>
        <begin position="31"/>
        <end position="267"/>
    </location>
</feature>
<dbReference type="AlphaFoldDB" id="A0A7K9BE09"/>
<dbReference type="PANTHER" id="PTHR46019">
    <property type="entry name" value="BPI FOLD-CONTAINING FAMILY B MEMBER 4-RELATED"/>
    <property type="match status" value="1"/>
</dbReference>
<sequence>AKMSKFWAVFLLCGLLTPSQGLLGNIPLISRVDKDAVENGLVGGLLGGEGLVGGLLGGEGRGGGLLGGQGLVGGLLGGEGRAGGLLGKQGLLSAVQGLTGLKIVNITLPKITLRFLPGIGLQLNLYTQLTIDGGSAAAGLLRAQVKANVTARARLVQDATGAVKLVIEDCKTLLGDISIRLSLGMLIRRSRMCVSESLGEPDRLLPLQLCPVVNTVLGTLNSLLGTVTSVLPLGALGNLQYTLGSLPIISDKSIQLDLNLLVRDAEGNAVDQGLGQAVAVSLPPPATGVSQLSIPQAALSAVLGLLRGSGAFDADVTAAALGSVSGQRFLAVTALPAQLSAEIPESLPLALRVQSTGAPVVSLRDGKATARVAASITALAQRPGSPPQPLFTLDA</sequence>
<dbReference type="GO" id="GO:0008289">
    <property type="term" value="F:lipid binding"/>
    <property type="evidence" value="ECO:0007669"/>
    <property type="project" value="InterPro"/>
</dbReference>
<reference evidence="3 4" key="1">
    <citation type="submission" date="2019-09" db="EMBL/GenBank/DDBJ databases">
        <title>Bird 10,000 Genomes (B10K) Project - Family phase.</title>
        <authorList>
            <person name="Zhang G."/>
        </authorList>
    </citation>
    <scope>NUCLEOTIDE SEQUENCE [LARGE SCALE GENOMIC DNA]</scope>
    <source>
        <strain evidence="3">B10K-LSUMZ-23963</strain>
        <tissue evidence="3">Muscle</tissue>
    </source>
</reference>
<dbReference type="Pfam" id="PF01273">
    <property type="entry name" value="LBP_BPI_CETP"/>
    <property type="match status" value="1"/>
</dbReference>
<comment type="caution">
    <text evidence="3">The sequence shown here is derived from an EMBL/GenBank/DDBJ whole genome shotgun (WGS) entry which is preliminary data.</text>
</comment>
<evidence type="ECO:0000259" key="2">
    <source>
        <dbReference type="SMART" id="SM00328"/>
    </source>
</evidence>
<dbReference type="InterPro" id="IPR051660">
    <property type="entry name" value="BPI_fold-BPI/LBP"/>
</dbReference>
<feature type="chain" id="PRO_5029725934" evidence="1">
    <location>
        <begin position="22"/>
        <end position="395"/>
    </location>
</feature>
<feature type="non-terminal residue" evidence="3">
    <location>
        <position position="395"/>
    </location>
</feature>
<dbReference type="Gene3D" id="3.15.10.10">
    <property type="entry name" value="Bactericidal permeability-increasing protein, domain 1"/>
    <property type="match status" value="1"/>
</dbReference>
<keyword evidence="1" id="KW-0732">Signal</keyword>
<proteinExistence type="predicted"/>
<gene>
    <name evidence="3" type="primary">Bpifb4_1</name>
    <name evidence="3" type="ORF">DRONOV_R12130</name>
</gene>
<dbReference type="Proteomes" id="UP000543287">
    <property type="component" value="Unassembled WGS sequence"/>
</dbReference>
<feature type="non-terminal residue" evidence="3">
    <location>
        <position position="1"/>
    </location>
</feature>
<accession>A0A7K9BE09</accession>
<dbReference type="InterPro" id="IPR017943">
    <property type="entry name" value="Bactericidal_perm-incr_a/b_dom"/>
</dbReference>
<dbReference type="SUPFAM" id="SSF55394">
    <property type="entry name" value="Bactericidal permeability-increasing protein, BPI"/>
    <property type="match status" value="2"/>
</dbReference>